<comment type="caution">
    <text evidence="15">The sequence shown here is derived from an EMBL/GenBank/DDBJ whole genome shotgun (WGS) entry which is preliminary data.</text>
</comment>
<dbReference type="InterPro" id="IPR029044">
    <property type="entry name" value="Nucleotide-diphossugar_trans"/>
</dbReference>
<dbReference type="PANTHER" id="PTHR43867">
    <property type="entry name" value="CELLULOSE SYNTHASE CATALYTIC SUBUNIT A [UDP-FORMING]"/>
    <property type="match status" value="1"/>
</dbReference>
<evidence type="ECO:0000256" key="9">
    <source>
        <dbReference type="ARBA" id="ARBA00022692"/>
    </source>
</evidence>
<keyword evidence="8 15" id="KW-0808">Transferase</keyword>
<dbReference type="InterPro" id="IPR050321">
    <property type="entry name" value="Glycosyltr_2/OpgH_subfam"/>
</dbReference>
<dbReference type="AlphaFoldDB" id="A0A840SNW2"/>
<evidence type="ECO:0000256" key="12">
    <source>
        <dbReference type="SAM" id="MobiDB-lite"/>
    </source>
</evidence>
<dbReference type="NCBIfam" id="NF003958">
    <property type="entry name" value="PRK05454.2-1"/>
    <property type="match status" value="1"/>
</dbReference>
<evidence type="ECO:0000256" key="5">
    <source>
        <dbReference type="ARBA" id="ARBA00022475"/>
    </source>
</evidence>
<dbReference type="Gene3D" id="3.90.550.10">
    <property type="entry name" value="Spore Coat Polysaccharide Biosynthesis Protein SpsA, Chain A"/>
    <property type="match status" value="1"/>
</dbReference>
<evidence type="ECO:0000256" key="6">
    <source>
        <dbReference type="ARBA" id="ARBA00022519"/>
    </source>
</evidence>
<feature type="region of interest" description="Disordered" evidence="12">
    <location>
        <begin position="1"/>
        <end position="34"/>
    </location>
</feature>
<evidence type="ECO:0000313" key="16">
    <source>
        <dbReference type="Proteomes" id="UP000549457"/>
    </source>
</evidence>
<comment type="similarity">
    <text evidence="3">Belongs to the glycosyltransferase 2 family. OpgH subfamily.</text>
</comment>
<comment type="subcellular location">
    <subcellularLocation>
        <location evidence="1">Cell inner membrane</location>
        <topology evidence="1">Multi-pass membrane protein</topology>
    </subcellularLocation>
</comment>
<evidence type="ECO:0000256" key="2">
    <source>
        <dbReference type="ARBA" id="ARBA00005001"/>
    </source>
</evidence>
<keyword evidence="10 13" id="KW-1133">Transmembrane helix</keyword>
<evidence type="ECO:0000256" key="8">
    <source>
        <dbReference type="ARBA" id="ARBA00022679"/>
    </source>
</evidence>
<dbReference type="Pfam" id="PF13632">
    <property type="entry name" value="Glyco_trans_2_3"/>
    <property type="match status" value="1"/>
</dbReference>
<feature type="transmembrane region" description="Helical" evidence="13">
    <location>
        <begin position="46"/>
        <end position="70"/>
    </location>
</feature>
<keyword evidence="7 15" id="KW-0328">Glycosyltransferase</keyword>
<dbReference type="RefSeq" id="WP_184148481.1">
    <property type="nucleotide sequence ID" value="NZ_JACHFM010000002.1"/>
</dbReference>
<keyword evidence="5" id="KW-1003">Cell membrane</keyword>
<evidence type="ECO:0000313" key="15">
    <source>
        <dbReference type="EMBL" id="MBB5222058.1"/>
    </source>
</evidence>
<name>A0A840SNW2_9RHOB</name>
<feature type="transmembrane region" description="Helical" evidence="13">
    <location>
        <begin position="565"/>
        <end position="582"/>
    </location>
</feature>
<evidence type="ECO:0000256" key="10">
    <source>
        <dbReference type="ARBA" id="ARBA00022989"/>
    </source>
</evidence>
<dbReference type="EMBL" id="JACHFM010000002">
    <property type="protein sequence ID" value="MBB5222058.1"/>
    <property type="molecule type" value="Genomic_DNA"/>
</dbReference>
<evidence type="ECO:0000256" key="1">
    <source>
        <dbReference type="ARBA" id="ARBA00004429"/>
    </source>
</evidence>
<keyword evidence="16" id="KW-1185">Reference proteome</keyword>
<evidence type="ECO:0000259" key="14">
    <source>
        <dbReference type="Pfam" id="PF13632"/>
    </source>
</evidence>
<organism evidence="15 16">
    <name type="scientific">Amaricoccus macauensis</name>
    <dbReference type="NCBI Taxonomy" id="57001"/>
    <lineage>
        <taxon>Bacteria</taxon>
        <taxon>Pseudomonadati</taxon>
        <taxon>Pseudomonadota</taxon>
        <taxon>Alphaproteobacteria</taxon>
        <taxon>Rhodobacterales</taxon>
        <taxon>Paracoccaceae</taxon>
        <taxon>Amaricoccus</taxon>
    </lineage>
</organism>
<dbReference type="GO" id="GO:0016758">
    <property type="term" value="F:hexosyltransferase activity"/>
    <property type="evidence" value="ECO:0007669"/>
    <property type="project" value="TreeGrafter"/>
</dbReference>
<feature type="transmembrane region" description="Helical" evidence="13">
    <location>
        <begin position="405"/>
        <end position="423"/>
    </location>
</feature>
<gene>
    <name evidence="15" type="ORF">HNP73_001994</name>
</gene>
<dbReference type="Proteomes" id="UP000549457">
    <property type="component" value="Unassembled WGS sequence"/>
</dbReference>
<reference evidence="15 16" key="1">
    <citation type="submission" date="2020-08" db="EMBL/GenBank/DDBJ databases">
        <title>Genomic Encyclopedia of Type Strains, Phase IV (KMG-IV): sequencing the most valuable type-strain genomes for metagenomic binning, comparative biology and taxonomic classification.</title>
        <authorList>
            <person name="Goeker M."/>
        </authorList>
    </citation>
    <scope>NUCLEOTIDE SEQUENCE [LARGE SCALE GENOMIC DNA]</scope>
    <source>
        <strain evidence="15 16">DSM 101730</strain>
    </source>
</reference>
<proteinExistence type="inferred from homology"/>
<dbReference type="NCBIfam" id="NF003962">
    <property type="entry name" value="PRK05454.2-5"/>
    <property type="match status" value="1"/>
</dbReference>
<accession>A0A840SNW2</accession>
<feature type="transmembrane region" description="Helical" evidence="13">
    <location>
        <begin position="446"/>
        <end position="469"/>
    </location>
</feature>
<evidence type="ECO:0000256" key="11">
    <source>
        <dbReference type="ARBA" id="ARBA00023136"/>
    </source>
</evidence>
<dbReference type="SUPFAM" id="SSF53448">
    <property type="entry name" value="Nucleotide-diphospho-sugar transferases"/>
    <property type="match status" value="1"/>
</dbReference>
<sequence>MEHVTLAAGPDAPLPRQEPMAMPTQSLRSYDKRQRHRLKGEPRVRLARAALALITILGTIFLTHQMYLVLQVGELTGVERVMLVLFVINIAWIGLGSVSPLMGFLLGAGHREVADGPPPTRRTALLMPTYNEDPARIFGAAMAMMRAIHRKGAGDVFDLFLLSDTNQSKYWLAEEAMVAAAREDPEIGHRVFYRHRGRNLRRKAGNIEDWVERWGDAYPHMLVLDADSLMEADCIIELARRMEADDELGMLQTSPNLIGGETPTARVQQFASRVYGGVLTRGLRAWFGNAGNYWGHNCIIRTKAFAECAGLPQLSGKPPFGGLILSHDFVEAALVRRGGWAVRMADDLGGSYEAAPPNLLELAQRDRRWCQGNLQHTRLIGTPGFHPLSRIHLAMGVMSYLSSPLWLLFLLAGMSLALHAYLVPPDYFLDQWSLFPDWPRIDPERAMALFGLCMLVLYAPKLFGTASFLRERGSRGLRISSVFGLIVEVLLTALVAPIMMLVQTTSIAQIITGADSGWPSQARDADRVPWSVLWRFHRRHILAGVILAVAAGAISWRLLAWMSPALLGLVLAIPLSAFMGSARMGRALRRMGLLTTPEERNPPALVAEAVAEAETLRDRARVPAGLSELLSDPAALDRHFAWTDPPTARRPGEPDAALASALLKIADGLGLDALDPRETYAVLASPPTLAGLAPPPMARAQARANM</sequence>
<keyword evidence="11 13" id="KW-0472">Membrane</keyword>
<feature type="transmembrane region" description="Helical" evidence="13">
    <location>
        <begin position="82"/>
        <end position="106"/>
    </location>
</feature>
<dbReference type="PANTHER" id="PTHR43867:SF5">
    <property type="entry name" value="GLUCANS BIOSYNTHESIS GLUCOSYLTRANSFERASE H"/>
    <property type="match status" value="1"/>
</dbReference>
<feature type="domain" description="Glycosyltransferase 2-like" evidence="14">
    <location>
        <begin position="222"/>
        <end position="416"/>
    </location>
</feature>
<evidence type="ECO:0000256" key="3">
    <source>
        <dbReference type="ARBA" id="ARBA00009337"/>
    </source>
</evidence>
<keyword evidence="9 13" id="KW-0812">Transmembrane</keyword>
<protein>
    <recommendedName>
        <fullName evidence="4">Glucans biosynthesis glucosyltransferase H</fullName>
    </recommendedName>
</protein>
<evidence type="ECO:0000256" key="7">
    <source>
        <dbReference type="ARBA" id="ARBA00022676"/>
    </source>
</evidence>
<evidence type="ECO:0000256" key="4">
    <source>
        <dbReference type="ARBA" id="ARBA00020585"/>
    </source>
</evidence>
<dbReference type="GO" id="GO:0005886">
    <property type="term" value="C:plasma membrane"/>
    <property type="evidence" value="ECO:0007669"/>
    <property type="project" value="UniProtKB-SubCell"/>
</dbReference>
<evidence type="ECO:0000256" key="13">
    <source>
        <dbReference type="SAM" id="Phobius"/>
    </source>
</evidence>
<keyword evidence="6" id="KW-0997">Cell inner membrane</keyword>
<dbReference type="InterPro" id="IPR001173">
    <property type="entry name" value="Glyco_trans_2-like"/>
</dbReference>
<dbReference type="CDD" id="cd04191">
    <property type="entry name" value="Glucan_BSP_MdoH"/>
    <property type="match status" value="1"/>
</dbReference>
<comment type="pathway">
    <text evidence="2">Glycan metabolism; osmoregulated periplasmic glucan (OPG) biosynthesis.</text>
</comment>